<evidence type="ECO:0000256" key="7">
    <source>
        <dbReference type="ARBA" id="ARBA00023136"/>
    </source>
</evidence>
<name>A0A8J6DLE0_GALPY</name>
<evidence type="ECO:0000256" key="12">
    <source>
        <dbReference type="SAM" id="Phobius"/>
    </source>
</evidence>
<comment type="caution">
    <text evidence="14">The sequence shown here is derived from an EMBL/GenBank/DDBJ whole genome shotgun (WGS) entry which is preliminary data.</text>
</comment>
<dbReference type="Proteomes" id="UP000700334">
    <property type="component" value="Unassembled WGS sequence"/>
</dbReference>
<protein>
    <submittedName>
        <fullName evidence="14">Killer cell lectin-like receptor 5</fullName>
    </submittedName>
</protein>
<dbReference type="InterPro" id="IPR052013">
    <property type="entry name" value="Mouse_KLRs"/>
</dbReference>
<keyword evidence="3" id="KW-0430">Lectin</keyword>
<evidence type="ECO:0000256" key="4">
    <source>
        <dbReference type="ARBA" id="ARBA00022889"/>
    </source>
</evidence>
<keyword evidence="8" id="KW-1015">Disulfide bond</keyword>
<dbReference type="InterPro" id="IPR001304">
    <property type="entry name" value="C-type_lectin-like"/>
</dbReference>
<keyword evidence="10" id="KW-0325">Glycoprotein</keyword>
<dbReference type="InterPro" id="IPR016186">
    <property type="entry name" value="C-type_lectin-like/link_sf"/>
</dbReference>
<evidence type="ECO:0000259" key="13">
    <source>
        <dbReference type="PROSITE" id="PS50041"/>
    </source>
</evidence>
<dbReference type="Pfam" id="PF00059">
    <property type="entry name" value="Lectin_C"/>
    <property type="match status" value="1"/>
</dbReference>
<organism evidence="14 15">
    <name type="scientific">Galemys pyrenaicus</name>
    <name type="common">Iberian desman</name>
    <name type="synonym">Pyrenean desman</name>
    <dbReference type="NCBI Taxonomy" id="202257"/>
    <lineage>
        <taxon>Eukaryota</taxon>
        <taxon>Metazoa</taxon>
        <taxon>Chordata</taxon>
        <taxon>Craniata</taxon>
        <taxon>Vertebrata</taxon>
        <taxon>Euteleostomi</taxon>
        <taxon>Mammalia</taxon>
        <taxon>Eutheria</taxon>
        <taxon>Laurasiatheria</taxon>
        <taxon>Eulipotyphla</taxon>
        <taxon>Talpidae</taxon>
        <taxon>Galemys</taxon>
    </lineage>
</organism>
<keyword evidence="7 12" id="KW-0472">Membrane</keyword>
<gene>
    <name evidence="14" type="ORF">J0S82_000396</name>
</gene>
<dbReference type="GO" id="GO:0005886">
    <property type="term" value="C:plasma membrane"/>
    <property type="evidence" value="ECO:0007669"/>
    <property type="project" value="UniProtKB-ARBA"/>
</dbReference>
<comment type="subcellular location">
    <subcellularLocation>
        <location evidence="1">Membrane</location>
        <topology evidence="1">Single-pass type II membrane protein</topology>
    </subcellularLocation>
</comment>
<dbReference type="OrthoDB" id="2142683at2759"/>
<evidence type="ECO:0000256" key="11">
    <source>
        <dbReference type="SAM" id="MobiDB-lite"/>
    </source>
</evidence>
<dbReference type="SUPFAM" id="SSF56436">
    <property type="entry name" value="C-type lectin-like"/>
    <property type="match status" value="1"/>
</dbReference>
<keyword evidence="6 12" id="KW-1133">Transmembrane helix</keyword>
<dbReference type="EMBL" id="JAGFMF010011760">
    <property type="protein sequence ID" value="KAG8513727.1"/>
    <property type="molecule type" value="Genomic_DNA"/>
</dbReference>
<sequence>MSDQEVIYSTVRVRQSPSESQNPGLSPDGAQRPGKADDRGCMVSWRLTAVTLGVLCSLLLATVVVLGTRVFQYIQEKHQWQEVQRNLSQKLDIMENDSYLKEQHLTNKTLEYDILKNESLQQKDKLNFIETELCLSKRDHPSESLQNTGKLRDGHWSCYGVSCYYFTLESKGWSHCKQTCQSYGTSFLKIDDGDELAFIRSRIHPDNYWIGLSNNGQERNEFAMMNSNSGIGKCAFLSSTRVETDDCSRTYRCICEKMMISLLQEISTRKR</sequence>
<accession>A0A8J6DLE0</accession>
<dbReference type="Gene3D" id="3.10.100.10">
    <property type="entry name" value="Mannose-Binding Protein A, subunit A"/>
    <property type="match status" value="1"/>
</dbReference>
<evidence type="ECO:0000256" key="1">
    <source>
        <dbReference type="ARBA" id="ARBA00004606"/>
    </source>
</evidence>
<keyword evidence="5" id="KW-0735">Signal-anchor</keyword>
<evidence type="ECO:0000256" key="9">
    <source>
        <dbReference type="ARBA" id="ARBA00023170"/>
    </source>
</evidence>
<feature type="transmembrane region" description="Helical" evidence="12">
    <location>
        <begin position="47"/>
        <end position="71"/>
    </location>
</feature>
<dbReference type="PROSITE" id="PS50041">
    <property type="entry name" value="C_TYPE_LECTIN_2"/>
    <property type="match status" value="1"/>
</dbReference>
<dbReference type="SMART" id="SM00034">
    <property type="entry name" value="CLECT"/>
    <property type="match status" value="1"/>
</dbReference>
<dbReference type="PANTHER" id="PTHR46329">
    <property type="entry name" value="KILLER CELL LECTIN-LIKE RECEPTOR 2"/>
    <property type="match status" value="1"/>
</dbReference>
<evidence type="ECO:0000313" key="14">
    <source>
        <dbReference type="EMBL" id="KAG8513727.1"/>
    </source>
</evidence>
<evidence type="ECO:0000256" key="2">
    <source>
        <dbReference type="ARBA" id="ARBA00022692"/>
    </source>
</evidence>
<dbReference type="Pfam" id="PF08391">
    <property type="entry name" value="Ly49"/>
    <property type="match status" value="1"/>
</dbReference>
<dbReference type="GO" id="GO:0030246">
    <property type="term" value="F:carbohydrate binding"/>
    <property type="evidence" value="ECO:0007669"/>
    <property type="project" value="UniProtKB-KW"/>
</dbReference>
<keyword evidence="15" id="KW-1185">Reference proteome</keyword>
<feature type="region of interest" description="Disordered" evidence="11">
    <location>
        <begin position="10"/>
        <end position="37"/>
    </location>
</feature>
<feature type="compositionally biased region" description="Polar residues" evidence="11">
    <location>
        <begin position="12"/>
        <end position="24"/>
    </location>
</feature>
<dbReference type="InterPro" id="IPR016187">
    <property type="entry name" value="CTDL_fold"/>
</dbReference>
<evidence type="ECO:0000256" key="8">
    <source>
        <dbReference type="ARBA" id="ARBA00023157"/>
    </source>
</evidence>
<feature type="domain" description="C-type lectin" evidence="13">
    <location>
        <begin position="159"/>
        <end position="256"/>
    </location>
</feature>
<evidence type="ECO:0000313" key="15">
    <source>
        <dbReference type="Proteomes" id="UP000700334"/>
    </source>
</evidence>
<dbReference type="InterPro" id="IPR033992">
    <property type="entry name" value="NKR-like_CTLD"/>
</dbReference>
<keyword evidence="2 12" id="KW-0812">Transmembrane</keyword>
<evidence type="ECO:0000256" key="10">
    <source>
        <dbReference type="ARBA" id="ARBA00023180"/>
    </source>
</evidence>
<proteinExistence type="predicted"/>
<keyword evidence="4" id="KW-0130">Cell adhesion</keyword>
<reference evidence="14" key="1">
    <citation type="journal article" date="2021" name="Evol. Appl.">
        <title>The genome of the Pyrenean desman and the effects of bottlenecks and inbreeding on the genomic landscape of an endangered species.</title>
        <authorList>
            <person name="Escoda L."/>
            <person name="Castresana J."/>
        </authorList>
    </citation>
    <scope>NUCLEOTIDE SEQUENCE</scope>
    <source>
        <strain evidence="14">IBE-C5619</strain>
    </source>
</reference>
<keyword evidence="9 14" id="KW-0675">Receptor</keyword>
<evidence type="ECO:0000256" key="5">
    <source>
        <dbReference type="ARBA" id="ARBA00022968"/>
    </source>
</evidence>
<dbReference type="PANTHER" id="PTHR46329:SF1">
    <property type="entry name" value="KILLER CELL LECTIN-LIKE RECEPTOR 2"/>
    <property type="match status" value="1"/>
</dbReference>
<evidence type="ECO:0000256" key="6">
    <source>
        <dbReference type="ARBA" id="ARBA00022989"/>
    </source>
</evidence>
<evidence type="ECO:0000256" key="3">
    <source>
        <dbReference type="ARBA" id="ARBA00022734"/>
    </source>
</evidence>
<dbReference type="AlphaFoldDB" id="A0A8J6DLE0"/>
<dbReference type="GO" id="GO:0007155">
    <property type="term" value="P:cell adhesion"/>
    <property type="evidence" value="ECO:0007669"/>
    <property type="project" value="UniProtKB-KW"/>
</dbReference>
<dbReference type="CDD" id="cd03593">
    <property type="entry name" value="CLECT_NK_receptors_like"/>
    <property type="match status" value="1"/>
</dbReference>
<dbReference type="InterPro" id="IPR013600">
    <property type="entry name" value="Ly49_N"/>
</dbReference>